<dbReference type="Pfam" id="PF00816">
    <property type="entry name" value="Histone_HNS"/>
    <property type="match status" value="1"/>
</dbReference>
<dbReference type="InterPro" id="IPR037150">
    <property type="entry name" value="H-NS_C_dom_sf"/>
</dbReference>
<evidence type="ECO:0000313" key="2">
    <source>
        <dbReference type="EMBL" id="RAI41918.1"/>
    </source>
</evidence>
<organism evidence="2 3">
    <name type="scientific">Rhodoplanes elegans</name>
    <dbReference type="NCBI Taxonomy" id="29408"/>
    <lineage>
        <taxon>Bacteria</taxon>
        <taxon>Pseudomonadati</taxon>
        <taxon>Pseudomonadota</taxon>
        <taxon>Alphaproteobacteria</taxon>
        <taxon>Hyphomicrobiales</taxon>
        <taxon>Nitrobacteraceae</taxon>
        <taxon>Rhodoplanes</taxon>
    </lineage>
</organism>
<dbReference type="SUPFAM" id="SSF81273">
    <property type="entry name" value="H-NS histone-like proteins"/>
    <property type="match status" value="1"/>
</dbReference>
<dbReference type="RefSeq" id="WP_111355295.1">
    <property type="nucleotide sequence ID" value="NZ_NHSK01000213.1"/>
</dbReference>
<dbReference type="SMART" id="SM00528">
    <property type="entry name" value="HNS"/>
    <property type="match status" value="1"/>
</dbReference>
<evidence type="ECO:0000259" key="1">
    <source>
        <dbReference type="SMART" id="SM00528"/>
    </source>
</evidence>
<keyword evidence="3" id="KW-1185">Reference proteome</keyword>
<comment type="caution">
    <text evidence="2">The sequence shown here is derived from an EMBL/GenBank/DDBJ whole genome shotgun (WGS) entry which is preliminary data.</text>
</comment>
<protein>
    <submittedName>
        <fullName evidence="2">Regulator</fullName>
    </submittedName>
</protein>
<dbReference type="EMBL" id="NPEU01000007">
    <property type="protein sequence ID" value="RAI41918.1"/>
    <property type="molecule type" value="Genomic_DNA"/>
</dbReference>
<proteinExistence type="predicted"/>
<dbReference type="Gene3D" id="4.10.430.10">
    <property type="entry name" value="Histone-like protein H-NS, C-terminal domain"/>
    <property type="match status" value="1"/>
</dbReference>
<dbReference type="GO" id="GO:0003677">
    <property type="term" value="F:DNA binding"/>
    <property type="evidence" value="ECO:0007669"/>
    <property type="project" value="InterPro"/>
</dbReference>
<dbReference type="Proteomes" id="UP000248863">
    <property type="component" value="Unassembled WGS sequence"/>
</dbReference>
<reference evidence="2 3" key="1">
    <citation type="submission" date="2017-07" db="EMBL/GenBank/DDBJ databases">
        <title>Draft Genome Sequences of Select Purple Nonsulfur Bacteria.</title>
        <authorList>
            <person name="Lasarre B."/>
            <person name="Mckinlay J.B."/>
        </authorList>
    </citation>
    <scope>NUCLEOTIDE SEQUENCE [LARGE SCALE GENOMIC DNA]</scope>
    <source>
        <strain evidence="2 3">DSM 11907</strain>
    </source>
</reference>
<dbReference type="InterPro" id="IPR027444">
    <property type="entry name" value="H-NS_C_dom"/>
</dbReference>
<dbReference type="AlphaFoldDB" id="A0A327L2J7"/>
<dbReference type="OrthoDB" id="5297879at2"/>
<name>A0A327L2J7_9BRAD</name>
<accession>A0A327L2J7</accession>
<evidence type="ECO:0000313" key="3">
    <source>
        <dbReference type="Proteomes" id="UP000248863"/>
    </source>
</evidence>
<feature type="domain" description="DNA-binding protein H-NS-like C-terminal" evidence="1">
    <location>
        <begin position="57"/>
        <end position="100"/>
    </location>
</feature>
<sequence length="134" mass="14114">MAAINLKSMDVEELLALRGEIDEALAERADDLRKQLARLGQSVGGRPAKGAGRGASALKGVKVPPRYVGPNGETWAGRGARPKWLAALLDEGHSIEEFAVGEAAEEERRVAAAAVPVAKKRGRAVAKKPGRKNG</sequence>
<gene>
    <name evidence="2" type="ORF">CH338_01625</name>
</gene>